<evidence type="ECO:0000259" key="2">
    <source>
        <dbReference type="Pfam" id="PF09922"/>
    </source>
</evidence>
<dbReference type="InterPro" id="IPR054331">
    <property type="entry name" value="LiaF_TM"/>
</dbReference>
<protein>
    <recommendedName>
        <fullName evidence="6">Cell wall-active antibiotics response LiaF-like C-terminal domain-containing protein</fullName>
    </recommendedName>
</protein>
<dbReference type="PANTHER" id="PTHR40763">
    <property type="entry name" value="MEMBRANE PROTEIN-RELATED"/>
    <property type="match status" value="1"/>
</dbReference>
<keyword evidence="1" id="KW-1133">Transmembrane helix</keyword>
<dbReference type="EMBL" id="VLPL01000007">
    <property type="protein sequence ID" value="TSJ41523.1"/>
    <property type="molecule type" value="Genomic_DNA"/>
</dbReference>
<feature type="transmembrane region" description="Helical" evidence="1">
    <location>
        <begin position="75"/>
        <end position="93"/>
    </location>
</feature>
<feature type="domain" description="LiaF transmembrane" evidence="3">
    <location>
        <begin position="28"/>
        <end position="121"/>
    </location>
</feature>
<reference evidence="4 5" key="1">
    <citation type="submission" date="2019-07" db="EMBL/GenBank/DDBJ databases">
        <authorList>
            <person name="Huq M.A."/>
        </authorList>
    </citation>
    <scope>NUCLEOTIDE SEQUENCE [LARGE SCALE GENOMIC DNA]</scope>
    <source>
        <strain evidence="4 5">MAH-3</strain>
    </source>
</reference>
<proteinExistence type="predicted"/>
<dbReference type="RefSeq" id="WP_144333784.1">
    <property type="nucleotide sequence ID" value="NZ_VLPL01000007.1"/>
</dbReference>
<dbReference type="InterPro" id="IPR024425">
    <property type="entry name" value="LiaF-like_C"/>
</dbReference>
<feature type="transmembrane region" description="Helical" evidence="1">
    <location>
        <begin position="26"/>
        <end position="42"/>
    </location>
</feature>
<dbReference type="AlphaFoldDB" id="A0A556MNL2"/>
<feature type="domain" description="Cell wall-active antibiotics response LiaF-like C-terminal" evidence="2">
    <location>
        <begin position="177"/>
        <end position="235"/>
    </location>
</feature>
<dbReference type="Pfam" id="PF22570">
    <property type="entry name" value="LiaF-TM"/>
    <property type="match status" value="1"/>
</dbReference>
<evidence type="ECO:0000259" key="3">
    <source>
        <dbReference type="Pfam" id="PF22570"/>
    </source>
</evidence>
<keyword evidence="1" id="KW-0812">Transmembrane</keyword>
<dbReference type="Pfam" id="PF09922">
    <property type="entry name" value="LiaF-like_C"/>
    <property type="match status" value="1"/>
</dbReference>
<keyword evidence="1" id="KW-0472">Membrane</keyword>
<dbReference type="OrthoDB" id="129627at2"/>
<evidence type="ECO:0008006" key="6">
    <source>
        <dbReference type="Google" id="ProtNLM"/>
    </source>
</evidence>
<sequence length="270" mass="30925">METDNIRTEIEHEILKAQKGHRRGKIAGGLAIVFFGVVYLLKQLGYHIPSYLLSWQMILIVIGIVVLIKHKFSKFHGYLMIIVGKFFLWAEWYPKLINVKIILPIVIILVGLAIVFFSNKKFGKHHRRKQRFSRENWKEIHEAQQRGFSYYKYNEDDFIDSVSFFGGITKTIVSKTFKGADIVSFFGGTDINLSQADFQGRIVIDVTNIFGGTTLTIPNNWEVISEVASIFGAFEDKRPQYQREAGEESKVIILRGTCMFGGIEVNSFSK</sequence>
<keyword evidence="5" id="KW-1185">Reference proteome</keyword>
<dbReference type="Proteomes" id="UP000316008">
    <property type="component" value="Unassembled WGS sequence"/>
</dbReference>
<comment type="caution">
    <text evidence="4">The sequence shown here is derived from an EMBL/GenBank/DDBJ whole genome shotgun (WGS) entry which is preliminary data.</text>
</comment>
<organism evidence="4 5">
    <name type="scientific">Fluviicola chungangensis</name>
    <dbReference type="NCBI Taxonomy" id="2597671"/>
    <lineage>
        <taxon>Bacteria</taxon>
        <taxon>Pseudomonadati</taxon>
        <taxon>Bacteroidota</taxon>
        <taxon>Flavobacteriia</taxon>
        <taxon>Flavobacteriales</taxon>
        <taxon>Crocinitomicaceae</taxon>
        <taxon>Fluviicola</taxon>
    </lineage>
</organism>
<evidence type="ECO:0000313" key="5">
    <source>
        <dbReference type="Proteomes" id="UP000316008"/>
    </source>
</evidence>
<feature type="transmembrane region" description="Helical" evidence="1">
    <location>
        <begin position="99"/>
        <end position="119"/>
    </location>
</feature>
<gene>
    <name evidence="4" type="ORF">FO442_13745</name>
</gene>
<evidence type="ECO:0000313" key="4">
    <source>
        <dbReference type="EMBL" id="TSJ41523.1"/>
    </source>
</evidence>
<dbReference type="PANTHER" id="PTHR40763:SF5">
    <property type="entry name" value="MEMBRANE PROTEIN"/>
    <property type="match status" value="1"/>
</dbReference>
<name>A0A556MNL2_9FLAO</name>
<evidence type="ECO:0000256" key="1">
    <source>
        <dbReference type="SAM" id="Phobius"/>
    </source>
</evidence>
<accession>A0A556MNL2</accession>
<feature type="transmembrane region" description="Helical" evidence="1">
    <location>
        <begin position="48"/>
        <end position="68"/>
    </location>
</feature>